<keyword evidence="5" id="KW-0677">Repeat</keyword>
<evidence type="ECO:0000256" key="2">
    <source>
        <dbReference type="ARBA" id="ARBA00010541"/>
    </source>
</evidence>
<keyword evidence="7" id="KW-0378">Hydrolase</keyword>
<comment type="subcellular location">
    <subcellularLocation>
        <location evidence="1">Periplasm</location>
    </subcellularLocation>
</comment>
<proteinExistence type="inferred from homology"/>
<comment type="caution">
    <text evidence="11">The sequence shown here is derived from an EMBL/GenBank/DDBJ whole genome shotgun (WGS) entry which is preliminary data.</text>
</comment>
<dbReference type="InterPro" id="IPR036034">
    <property type="entry name" value="PDZ_sf"/>
</dbReference>
<dbReference type="PANTHER" id="PTHR22939:SF129">
    <property type="entry name" value="SERINE PROTEASE HTRA2, MITOCHONDRIAL"/>
    <property type="match status" value="1"/>
</dbReference>
<evidence type="ECO:0000256" key="3">
    <source>
        <dbReference type="ARBA" id="ARBA00022670"/>
    </source>
</evidence>
<dbReference type="Pfam" id="PF00595">
    <property type="entry name" value="PDZ"/>
    <property type="match status" value="1"/>
</dbReference>
<dbReference type="PANTHER" id="PTHR22939">
    <property type="entry name" value="SERINE PROTEASE FAMILY S1C HTRA-RELATED"/>
    <property type="match status" value="1"/>
</dbReference>
<dbReference type="InterPro" id="IPR001940">
    <property type="entry name" value="Peptidase_S1C"/>
</dbReference>
<dbReference type="Gene3D" id="2.30.42.10">
    <property type="match status" value="2"/>
</dbReference>
<feature type="signal peptide" evidence="9">
    <location>
        <begin position="1"/>
        <end position="41"/>
    </location>
</feature>
<evidence type="ECO:0000256" key="8">
    <source>
        <dbReference type="ARBA" id="ARBA00022825"/>
    </source>
</evidence>
<evidence type="ECO:0000259" key="10">
    <source>
        <dbReference type="PROSITE" id="PS50106"/>
    </source>
</evidence>
<evidence type="ECO:0000313" key="11">
    <source>
        <dbReference type="EMBL" id="TYK66155.1"/>
    </source>
</evidence>
<keyword evidence="8" id="KW-0720">Serine protease</keyword>
<dbReference type="Pfam" id="PF13365">
    <property type="entry name" value="Trypsin_2"/>
    <property type="match status" value="1"/>
</dbReference>
<dbReference type="RefSeq" id="WP_101345585.1">
    <property type="nucleotide sequence ID" value="NZ_PJAI02000006.1"/>
</dbReference>
<name>A0ABY3MY51_9GAMM</name>
<dbReference type="InterPro" id="IPR041489">
    <property type="entry name" value="PDZ_6"/>
</dbReference>
<feature type="domain" description="PDZ" evidence="10">
    <location>
        <begin position="369"/>
        <end position="438"/>
    </location>
</feature>
<dbReference type="PROSITE" id="PS50106">
    <property type="entry name" value="PDZ"/>
    <property type="match status" value="2"/>
</dbReference>
<dbReference type="CDD" id="cd10839">
    <property type="entry name" value="cpPDZ1_DegP-like"/>
    <property type="match status" value="1"/>
</dbReference>
<evidence type="ECO:0000256" key="5">
    <source>
        <dbReference type="ARBA" id="ARBA00022737"/>
    </source>
</evidence>
<dbReference type="InterPro" id="IPR001478">
    <property type="entry name" value="PDZ"/>
</dbReference>
<keyword evidence="12" id="KW-1185">Reference proteome</keyword>
<dbReference type="Proteomes" id="UP000815846">
    <property type="component" value="Unassembled WGS sequence"/>
</dbReference>
<keyword evidence="3" id="KW-0645">Protease</keyword>
<dbReference type="SUPFAM" id="SSF50494">
    <property type="entry name" value="Trypsin-like serine proteases"/>
    <property type="match status" value="1"/>
</dbReference>
<dbReference type="Gene3D" id="2.40.10.120">
    <property type="match status" value="1"/>
</dbReference>
<feature type="domain" description="PDZ" evidence="10">
    <location>
        <begin position="272"/>
        <end position="363"/>
    </location>
</feature>
<evidence type="ECO:0000256" key="6">
    <source>
        <dbReference type="ARBA" id="ARBA00022764"/>
    </source>
</evidence>
<feature type="chain" id="PRO_5047193404" evidence="9">
    <location>
        <begin position="42"/>
        <end position="467"/>
    </location>
</feature>
<dbReference type="InterPro" id="IPR009003">
    <property type="entry name" value="Peptidase_S1_PA"/>
</dbReference>
<keyword evidence="6" id="KW-0574">Periplasm</keyword>
<evidence type="ECO:0000256" key="7">
    <source>
        <dbReference type="ARBA" id="ARBA00022801"/>
    </source>
</evidence>
<evidence type="ECO:0000313" key="12">
    <source>
        <dbReference type="Proteomes" id="UP000815846"/>
    </source>
</evidence>
<protein>
    <submittedName>
        <fullName evidence="11">Do family serine endopeptidase</fullName>
    </submittedName>
</protein>
<evidence type="ECO:0000256" key="1">
    <source>
        <dbReference type="ARBA" id="ARBA00004418"/>
    </source>
</evidence>
<dbReference type="SMART" id="SM00228">
    <property type="entry name" value="PDZ"/>
    <property type="match status" value="2"/>
</dbReference>
<dbReference type="NCBIfam" id="TIGR02037">
    <property type="entry name" value="degP_htrA_DO"/>
    <property type="match status" value="1"/>
</dbReference>
<organism evidence="11 12">
    <name type="scientific">Colwellia echini</name>
    <dbReference type="NCBI Taxonomy" id="1982103"/>
    <lineage>
        <taxon>Bacteria</taxon>
        <taxon>Pseudomonadati</taxon>
        <taxon>Pseudomonadota</taxon>
        <taxon>Gammaproteobacteria</taxon>
        <taxon>Alteromonadales</taxon>
        <taxon>Colwelliaceae</taxon>
        <taxon>Colwellia</taxon>
    </lineage>
</organism>
<sequence length="467" mass="49659">MKKSTTLLKPVNSFKTAKLSLIVGAALLSSTLALTSTPALAAWPFQVEGQEMPSLAPMLEKATPAVVSISVVGTHKTQQQNIPEAFKFFFGDRNRGQAQERQFRGLGSGVIIDSDKGYIVTNNHVIANADEIMITLKDGRQLEAKKLGSDAKSDIALLQVEAENLSEIKLADSDALRVGDFTVAIGSPFGLGQTVTSGIVSALGRSNLNIEQYEDFIQTDAAINSGNSGGALVNLRGELIGINTAIIGPSGGNVGIGFAIPSNMMDNLVKQIVEFGEVHRGVLGVSGRSVNSEIAKAMELETSQGSFIEQVMPGSAADEAGIKAGDVIVAMNGKAIKSFFELRAKIGTIGANQKVKLTIIRDGDSEEFTVTLKQDQSADIAAASIHPMLDGAKFNNDSKKQVVVIEQVAEGSPAQMIGLQKGDLITGVNKTRIKDLAQLRDYLKDQAGEVFALNIVRDKNSLYLMIR</sequence>
<evidence type="ECO:0000256" key="4">
    <source>
        <dbReference type="ARBA" id="ARBA00022729"/>
    </source>
</evidence>
<keyword evidence="4 9" id="KW-0732">Signal</keyword>
<dbReference type="InterPro" id="IPR011782">
    <property type="entry name" value="Pept_S1C_Do"/>
</dbReference>
<dbReference type="PRINTS" id="PR00834">
    <property type="entry name" value="PROTEASES2C"/>
</dbReference>
<evidence type="ECO:0000256" key="9">
    <source>
        <dbReference type="SAM" id="SignalP"/>
    </source>
</evidence>
<dbReference type="Pfam" id="PF17820">
    <property type="entry name" value="PDZ_6"/>
    <property type="match status" value="1"/>
</dbReference>
<dbReference type="EMBL" id="PJAI02000006">
    <property type="protein sequence ID" value="TYK66155.1"/>
    <property type="molecule type" value="Genomic_DNA"/>
</dbReference>
<comment type="similarity">
    <text evidence="2">Belongs to the peptidase S1C family.</text>
</comment>
<accession>A0ABY3MY51</accession>
<reference evidence="11 12" key="1">
    <citation type="submission" date="2019-08" db="EMBL/GenBank/DDBJ databases">
        <title>Microbe sample from Colwellia echini.</title>
        <authorList>
            <person name="Christiansen L."/>
            <person name="Pathiraja D."/>
            <person name="Schultz-Johansen M."/>
            <person name="Choi I.-G."/>
            <person name="Stougaard P."/>
        </authorList>
    </citation>
    <scope>NUCLEOTIDE SEQUENCE [LARGE SCALE GENOMIC DNA]</scope>
    <source>
        <strain evidence="11 12">A3</strain>
    </source>
</reference>
<gene>
    <name evidence="11" type="ORF">CWS31_007400</name>
</gene>
<dbReference type="SUPFAM" id="SSF50156">
    <property type="entry name" value="PDZ domain-like"/>
    <property type="match status" value="2"/>
</dbReference>